<feature type="region of interest" description="Disordered" evidence="2">
    <location>
        <begin position="1733"/>
        <end position="1762"/>
    </location>
</feature>
<dbReference type="SUPFAM" id="SSF69304">
    <property type="entry name" value="Tricorn protease N-terminal domain"/>
    <property type="match status" value="1"/>
</dbReference>
<sequence>MGDPMKGIEDDVKFDFDSAASLIRLCDHSASQIDGQAASRASYVTTAMTDFEGHYSELFTQNANVAKADSTEVAAALRTVSSDVRELVKEAHEENKRRADARAWKKKHDDRGTLDKVGDFLSGGDDCPIPEPTTPINKKPSAPPTKHRQPLSGAGGGGGTSSARPEDLRSFANGSATLNEVFAGRPGVLTSTQSTFQSGTDWGHLDASGVFTAFGQWLSQNANDVRWARTVATAFEAAGGSGAMTLPNSAIHAALQAAGVSATRQDIAITMPTAIGHPPTTGYANDPVNTATGNFVETESDLEFSEAASELWWRRSYNSVHDHDGPFGHGWSSWCESGLTFTDEAAAFTTPDGRQVSFPRLGQGWDRASGESLWLDRVGSAESGSLVVSDNAGGRWVHTNGGRLVEVSRGEGTAVRLEWEGDRLVGLAHERGRSIRVEWDVDRIVAVHASDGRTVSYAYDRSDRLIAAAGPLGTRHYAWTAPETGPGFVATVTDADGVVEVDNSYDEHGRVTHQRSPFGRTTRFAYLPDRITVVSDEDGERANTWIADDKGRLVGVIDAHDQRQSTAYDAYGNAVMVTERDGTVTVREYDDRGRMVREVVPDGADVTYDYDEADRLVAVEVVDGAGQGAGARTGIDYTGEQRNPSAITDPEGGVTRMEWANGLLQSLTDPAGAVVRFAYDAHGEVASMTDALERSACVERDAAGRVTAAVTPGGARTTYSYDDAGLLESRTDPDGATWRFEHTAAGRRHAVVDPLGGRTETEHDDAGEQSVQIDPLGRAVRSLYDDLGNLMALDLPDGLRWEFGHDALGRLTTVQDPDGGLTRKEYDVTGDLTASVDPTGVRRQVRVSAGEGGRRLELLEGRRSVRLDLDRLGRMVSETSEDGATQLVRYDLCGRPIETVDPSGGLTRLVRDAAGRVLTLIRPSGAEVGFGYDDAGQLETVTDETGGTVRLVRDDDGRVVETHLPSGDTATTRYDVCGRVVAERIPGVGTTTCAYDAAGRLVERRDPTSGRRRFRYDAAGQMVAATDGNGGTTQYSFDANGRCTTITRPDGSVVRREYDATDHLVAEIDPAGRRTTAEYDAAGRQVAQTDAAGSRTEWRFGADGLLASTWVDGAQRASVDRDPSGRRVRITERGALDGQIVVHELTYDAAGRLVSRTRDGAGPSWEYTDDGHRSSMTLPDGSRAGYARDAAGRLLGVSHPILGTVTVERDPDGRMVAASADGRTERWSWTDGFVTGHTVDGSCTRIDYDDEGRLVSVGDEHRVTAYAYDEACQLVAAATRTADGEDVVRWRYDAAGRLVEQLGSGATRRLDYDESGRLTRVSAGDDVVTYRYDECGRRTREEREDGSSRDFSWTDGWLSAITVTDRLGDARRTDLVVDVLGELARVGGDSGSSGEVFVDSADPWKPVLSVGAEQVLGAPGFTGVLGTDGGWTARGWREVRETTGDPWGAARPPARGVSLSPTGALLVEGTEWMGNRVYDPSTAAFLSVDPMDPLAGAGWAGNPYAFAGNDPVHATDPLGLHPVTDEELRAYNSNNGITGWAKQNWKGLALAAAGGLVMMIPGGQVIGMGLMSAGVDAVVQQTTTGHVNWKQVAVSGVMGMATAGSGVLVARMGVSGTQALVREGGLNVGIGAVGNGTSYLLGDGDKSVRGFLGATGSGAATGVLGTGAGKLADRVTDGVANPSTLRSMTSHAVGVAGDGVSGSTGDIVNQSISTGHVDVGHAVKVGGASSAGSAAIKGAQSQMPEPGVHTLPPGVHGPEPRPNLVNYHHGAGLLSAPVGAIANAAFGAS</sequence>
<dbReference type="Pfam" id="PF05593">
    <property type="entry name" value="RHS_repeat"/>
    <property type="match status" value="6"/>
</dbReference>
<dbReference type="Pfam" id="PF25023">
    <property type="entry name" value="TEN_YD-shell"/>
    <property type="match status" value="2"/>
</dbReference>
<keyword evidence="6" id="KW-1185">Reference proteome</keyword>
<keyword evidence="1" id="KW-0677">Repeat</keyword>
<feature type="domain" description="DUF6531" evidence="3">
    <location>
        <begin position="286"/>
        <end position="358"/>
    </location>
</feature>
<feature type="region of interest" description="Disordered" evidence="2">
    <location>
        <begin position="632"/>
        <end position="651"/>
    </location>
</feature>
<dbReference type="RefSeq" id="WP_188781229.1">
    <property type="nucleotide sequence ID" value="NZ_BMKQ01000002.1"/>
</dbReference>
<feature type="compositionally biased region" description="Low complexity" evidence="2">
    <location>
        <begin position="1733"/>
        <end position="1742"/>
    </location>
</feature>
<evidence type="ECO:0000256" key="2">
    <source>
        <dbReference type="SAM" id="MobiDB-lite"/>
    </source>
</evidence>
<protein>
    <recommendedName>
        <fullName evidence="7">Type IV secretion protein Rhs</fullName>
    </recommendedName>
</protein>
<dbReference type="EMBL" id="BMKQ01000002">
    <property type="protein sequence ID" value="GGF56773.1"/>
    <property type="molecule type" value="Genomic_DNA"/>
</dbReference>
<evidence type="ECO:0008006" key="7">
    <source>
        <dbReference type="Google" id="ProtNLM"/>
    </source>
</evidence>
<evidence type="ECO:0000256" key="1">
    <source>
        <dbReference type="ARBA" id="ARBA00022737"/>
    </source>
</evidence>
<feature type="domain" description="Teneurin-like YD-shell" evidence="4">
    <location>
        <begin position="497"/>
        <end position="618"/>
    </location>
</feature>
<evidence type="ECO:0000313" key="5">
    <source>
        <dbReference type="EMBL" id="GGF56773.1"/>
    </source>
</evidence>
<dbReference type="InterPro" id="IPR031325">
    <property type="entry name" value="RHS_repeat"/>
</dbReference>
<reference evidence="5" key="2">
    <citation type="submission" date="2020-09" db="EMBL/GenBank/DDBJ databases">
        <authorList>
            <person name="Sun Q."/>
            <person name="Zhou Y."/>
        </authorList>
    </citation>
    <scope>NUCLEOTIDE SEQUENCE</scope>
    <source>
        <strain evidence="5">CGMCC 1.16067</strain>
    </source>
</reference>
<feature type="compositionally biased region" description="Basic and acidic residues" evidence="2">
    <location>
        <begin position="89"/>
        <end position="118"/>
    </location>
</feature>
<dbReference type="Gene3D" id="2.180.10.10">
    <property type="entry name" value="RHS repeat-associated core"/>
    <property type="match status" value="3"/>
</dbReference>
<gene>
    <name evidence="5" type="ORF">GCM10011519_33370</name>
</gene>
<accession>A0A917BU07</accession>
<dbReference type="InterPro" id="IPR006530">
    <property type="entry name" value="YD"/>
</dbReference>
<dbReference type="InterPro" id="IPR056823">
    <property type="entry name" value="TEN-like_YD-shell"/>
</dbReference>
<feature type="region of interest" description="Disordered" evidence="2">
    <location>
        <begin position="89"/>
        <end position="168"/>
    </location>
</feature>
<dbReference type="PANTHER" id="PTHR32305:SF15">
    <property type="entry name" value="PROTEIN RHSA-RELATED"/>
    <property type="match status" value="1"/>
</dbReference>
<evidence type="ECO:0000259" key="4">
    <source>
        <dbReference type="Pfam" id="PF25023"/>
    </source>
</evidence>
<feature type="domain" description="Teneurin-like YD-shell" evidence="4">
    <location>
        <begin position="1231"/>
        <end position="1351"/>
    </location>
</feature>
<dbReference type="NCBIfam" id="TIGR01643">
    <property type="entry name" value="YD_repeat_2x"/>
    <property type="match status" value="14"/>
</dbReference>
<dbReference type="Proteomes" id="UP000649179">
    <property type="component" value="Unassembled WGS sequence"/>
</dbReference>
<dbReference type="InterPro" id="IPR050708">
    <property type="entry name" value="T6SS_VgrG/RHS"/>
</dbReference>
<dbReference type="PANTHER" id="PTHR32305">
    <property type="match status" value="1"/>
</dbReference>
<evidence type="ECO:0000313" key="6">
    <source>
        <dbReference type="Proteomes" id="UP000649179"/>
    </source>
</evidence>
<dbReference type="NCBIfam" id="TIGR03696">
    <property type="entry name" value="Rhs_assc_core"/>
    <property type="match status" value="1"/>
</dbReference>
<dbReference type="Pfam" id="PF20148">
    <property type="entry name" value="DUF6531"/>
    <property type="match status" value="1"/>
</dbReference>
<dbReference type="InterPro" id="IPR022385">
    <property type="entry name" value="Rhs_assc_core"/>
</dbReference>
<comment type="caution">
    <text evidence="5">The sequence shown here is derived from an EMBL/GenBank/DDBJ whole genome shotgun (WGS) entry which is preliminary data.</text>
</comment>
<name>A0A917BU07_9ACTN</name>
<proteinExistence type="predicted"/>
<reference evidence="5" key="1">
    <citation type="journal article" date="2014" name="Int. J. Syst. Evol. Microbiol.">
        <title>Complete genome sequence of Corynebacterium casei LMG S-19264T (=DSM 44701T), isolated from a smear-ripened cheese.</title>
        <authorList>
            <consortium name="US DOE Joint Genome Institute (JGI-PGF)"/>
            <person name="Walter F."/>
            <person name="Albersmeier A."/>
            <person name="Kalinowski J."/>
            <person name="Ruckert C."/>
        </authorList>
    </citation>
    <scope>NUCLEOTIDE SEQUENCE</scope>
    <source>
        <strain evidence="5">CGMCC 1.16067</strain>
    </source>
</reference>
<organism evidence="5 6">
    <name type="scientific">Marmoricola endophyticus</name>
    <dbReference type="NCBI Taxonomy" id="2040280"/>
    <lineage>
        <taxon>Bacteria</taxon>
        <taxon>Bacillati</taxon>
        <taxon>Actinomycetota</taxon>
        <taxon>Actinomycetes</taxon>
        <taxon>Propionibacteriales</taxon>
        <taxon>Nocardioidaceae</taxon>
        <taxon>Marmoricola</taxon>
    </lineage>
</organism>
<evidence type="ECO:0000259" key="3">
    <source>
        <dbReference type="Pfam" id="PF20148"/>
    </source>
</evidence>
<dbReference type="InterPro" id="IPR045351">
    <property type="entry name" value="DUF6531"/>
</dbReference>